<dbReference type="InterPro" id="IPR013747">
    <property type="entry name" value="ACP_syn_III_C"/>
</dbReference>
<comment type="caution">
    <text evidence="5">The sequence shown here is derived from an EMBL/GenBank/DDBJ whole genome shotgun (WGS) entry which is preliminary data.</text>
</comment>
<accession>S7VK22</accession>
<dbReference type="Gene3D" id="3.40.47.10">
    <property type="match status" value="2"/>
</dbReference>
<feature type="domain" description="Beta-ketoacyl-[acyl-carrier-protein] synthase III C-terminal" evidence="3">
    <location>
        <begin position="261"/>
        <end position="341"/>
    </location>
</feature>
<dbReference type="PANTHER" id="PTHR34069:SF3">
    <property type="entry name" value="ACYL-COA:ACYL-COA ALKYLTRANSFERASE"/>
    <property type="match status" value="1"/>
</dbReference>
<dbReference type="STRING" id="897.B2D07_11635"/>
<proteinExistence type="predicted"/>
<name>S7VK22_DESML</name>
<dbReference type="PANTHER" id="PTHR34069">
    <property type="entry name" value="3-OXOACYL-[ACYL-CARRIER-PROTEIN] SYNTHASE 3"/>
    <property type="match status" value="1"/>
</dbReference>
<dbReference type="GO" id="GO:0044550">
    <property type="term" value="P:secondary metabolite biosynthetic process"/>
    <property type="evidence" value="ECO:0007669"/>
    <property type="project" value="TreeGrafter"/>
</dbReference>
<protein>
    <submittedName>
        <fullName evidence="5">3-Oxoacyl-(Acyl-carrier-protein (ACP)) synthase III domain-containing protein</fullName>
    </submittedName>
</protein>
<keyword evidence="6" id="KW-1185">Reference proteome</keyword>
<evidence type="ECO:0000259" key="4">
    <source>
        <dbReference type="Pfam" id="PF08545"/>
    </source>
</evidence>
<dbReference type="Pfam" id="PF08541">
    <property type="entry name" value="ACP_syn_III_C"/>
    <property type="match status" value="1"/>
</dbReference>
<dbReference type="OrthoDB" id="9788274at2"/>
<gene>
    <name evidence="5" type="ORF">dsmv_0949</name>
</gene>
<dbReference type="Pfam" id="PF08545">
    <property type="entry name" value="ACP_syn_III"/>
    <property type="match status" value="1"/>
</dbReference>
<evidence type="ECO:0000259" key="3">
    <source>
        <dbReference type="Pfam" id="PF08541"/>
    </source>
</evidence>
<dbReference type="RefSeq" id="WP_020875140.1">
    <property type="nucleotide sequence ID" value="NZ_ATHJ01000011.1"/>
</dbReference>
<dbReference type="EMBL" id="ATHJ01000011">
    <property type="protein sequence ID" value="EPR44913.1"/>
    <property type="molecule type" value="Genomic_DNA"/>
</dbReference>
<dbReference type="eggNOG" id="COG0332">
    <property type="taxonomic scope" value="Bacteria"/>
</dbReference>
<sequence>MQFNNVYIDAFGYELPPNVVASRDLEERLAPLYRRLRLKSGQLEAITGIYERRFWDPGFKVSEGAAAAGRKVLDTASISTGDIGMLIFAGVCRDNLEPATACAVADALQIPSEAQVYDVSNACLGVLNGMIHIANAIELGHIRAGLVVSCETAREIVDITINRLLEIQDMTLFKETIATLTGGSGAVGVVMTHSSLSRRGHRLVGGVARHAARFHRLCLWGPDAGRAVHGTPVMKTDSIGVLKNGVNLGIETYHAFAAEIKWPADAPDRIICHQVGASHQKTILESIGIPLEKDFVTFPFLGNIGTVSLPVTAAIAAERGVLQKGDRVGFFGIGSGLNCMMLGIDW</sequence>
<dbReference type="PATRIC" id="fig|1121405.3.peg.103"/>
<reference evidence="5 6" key="1">
    <citation type="journal article" date="2013" name="Genome Announc.">
        <title>Draft genome sequences for three mercury-methylating, sulfate-reducing bacteria.</title>
        <authorList>
            <person name="Brown S.D."/>
            <person name="Hurt R.A.Jr."/>
            <person name="Gilmour C.C."/>
            <person name="Elias D.A."/>
        </authorList>
    </citation>
    <scope>NUCLEOTIDE SEQUENCE [LARGE SCALE GENOMIC DNA]</scope>
    <source>
        <strain evidence="5 6">DSM 2059</strain>
    </source>
</reference>
<feature type="domain" description="Beta-ketoacyl-[acyl-carrier-protein] synthase III N-terminal" evidence="4">
    <location>
        <begin position="117"/>
        <end position="169"/>
    </location>
</feature>
<keyword evidence="2" id="KW-0012">Acyltransferase</keyword>
<dbReference type="Proteomes" id="UP000014977">
    <property type="component" value="Unassembled WGS sequence"/>
</dbReference>
<dbReference type="InterPro" id="IPR016039">
    <property type="entry name" value="Thiolase-like"/>
</dbReference>
<organism evidence="5 6">
    <name type="scientific">Desulfococcus multivorans DSM 2059</name>
    <dbReference type="NCBI Taxonomy" id="1121405"/>
    <lineage>
        <taxon>Bacteria</taxon>
        <taxon>Pseudomonadati</taxon>
        <taxon>Thermodesulfobacteriota</taxon>
        <taxon>Desulfobacteria</taxon>
        <taxon>Desulfobacterales</taxon>
        <taxon>Desulfococcaceae</taxon>
        <taxon>Desulfococcus</taxon>
    </lineage>
</organism>
<evidence type="ECO:0000256" key="2">
    <source>
        <dbReference type="ARBA" id="ARBA00023315"/>
    </source>
</evidence>
<dbReference type="AlphaFoldDB" id="S7VK22"/>
<dbReference type="InterPro" id="IPR013751">
    <property type="entry name" value="ACP_syn_III_N"/>
</dbReference>
<dbReference type="GO" id="GO:0004315">
    <property type="term" value="F:3-oxoacyl-[acyl-carrier-protein] synthase activity"/>
    <property type="evidence" value="ECO:0007669"/>
    <property type="project" value="InterPro"/>
</dbReference>
<dbReference type="GO" id="GO:0006633">
    <property type="term" value="P:fatty acid biosynthetic process"/>
    <property type="evidence" value="ECO:0007669"/>
    <property type="project" value="InterPro"/>
</dbReference>
<evidence type="ECO:0000313" key="5">
    <source>
        <dbReference type="EMBL" id="EPR44913.1"/>
    </source>
</evidence>
<dbReference type="NCBIfam" id="NF006720">
    <property type="entry name" value="PRK09258.1"/>
    <property type="match status" value="1"/>
</dbReference>
<evidence type="ECO:0000256" key="1">
    <source>
        <dbReference type="ARBA" id="ARBA00022679"/>
    </source>
</evidence>
<dbReference type="SUPFAM" id="SSF53901">
    <property type="entry name" value="Thiolase-like"/>
    <property type="match status" value="1"/>
</dbReference>
<evidence type="ECO:0000313" key="6">
    <source>
        <dbReference type="Proteomes" id="UP000014977"/>
    </source>
</evidence>
<keyword evidence="1" id="KW-0808">Transferase</keyword>